<organism evidence="3 4">
    <name type="scientific">Mesorhabditis spiculigera</name>
    <dbReference type="NCBI Taxonomy" id="96644"/>
    <lineage>
        <taxon>Eukaryota</taxon>
        <taxon>Metazoa</taxon>
        <taxon>Ecdysozoa</taxon>
        <taxon>Nematoda</taxon>
        <taxon>Chromadorea</taxon>
        <taxon>Rhabditida</taxon>
        <taxon>Rhabditina</taxon>
        <taxon>Rhabditomorpha</taxon>
        <taxon>Rhabditoidea</taxon>
        <taxon>Rhabditidae</taxon>
        <taxon>Mesorhabditinae</taxon>
        <taxon>Mesorhabditis</taxon>
    </lineage>
</organism>
<dbReference type="Pfam" id="PF00102">
    <property type="entry name" value="Y_phosphatase"/>
    <property type="match status" value="1"/>
</dbReference>
<dbReference type="SUPFAM" id="SSF52799">
    <property type="entry name" value="(Phosphotyrosine protein) phosphatases II"/>
    <property type="match status" value="1"/>
</dbReference>
<dbReference type="PROSITE" id="PS50055">
    <property type="entry name" value="TYR_PHOSPHATASE_PTP"/>
    <property type="match status" value="1"/>
</dbReference>
<dbReference type="InterPro" id="IPR003595">
    <property type="entry name" value="Tyr_Pase_cat"/>
</dbReference>
<dbReference type="Proteomes" id="UP001177023">
    <property type="component" value="Unassembled WGS sequence"/>
</dbReference>
<sequence length="346" mass="40446">MVRSPNEVERIRQEMRAEEVERLNEQKWQLQMKRKEWDVFPKPPTLKECWLAHLSMLTGGGRGLSGIRQDFRKKKRVVDKDNVRVYLKNMPKNRYKDVPCLDETRVILKDCDNDYIHANYMCTKRYAEEVTRFICCQAPKKETLIDHWRMIEQEGVEVILMLCDYKLDGKEKCAEYIPTAEKPEMTFGPFTIKLKNTDKVKWECETAAIVNISTLEVHKEGKVLTEAFAKTRNPMGRKYWPPILVHDSAGTGWAAVVVLAKMFLEGIRKSMGMGGYLECLLSDVREHRANAIETEAQYLFLHKVLIDHLAEVIYAKGQSDVGRFKYEYNEFLKTLNGEKKIPEDWR</sequence>
<name>A0AA36DIH5_9BILA</name>
<dbReference type="AlphaFoldDB" id="A0AA36DIH5"/>
<dbReference type="PRINTS" id="PR00700">
    <property type="entry name" value="PRTYPHPHTASE"/>
</dbReference>
<dbReference type="CDD" id="cd00047">
    <property type="entry name" value="PTPc"/>
    <property type="match status" value="1"/>
</dbReference>
<evidence type="ECO:0008006" key="5">
    <source>
        <dbReference type="Google" id="ProtNLM"/>
    </source>
</evidence>
<dbReference type="PANTHER" id="PTHR46163:SF17">
    <property type="entry name" value="DNA-DIRECTED DNA POLYMERASE-RELATED"/>
    <property type="match status" value="1"/>
</dbReference>
<evidence type="ECO:0000313" key="3">
    <source>
        <dbReference type="EMBL" id="CAJ0586966.1"/>
    </source>
</evidence>
<evidence type="ECO:0000259" key="1">
    <source>
        <dbReference type="PROSITE" id="PS50055"/>
    </source>
</evidence>
<dbReference type="EMBL" id="CATQJA010002709">
    <property type="protein sequence ID" value="CAJ0586966.1"/>
    <property type="molecule type" value="Genomic_DNA"/>
</dbReference>
<dbReference type="InterPro" id="IPR000387">
    <property type="entry name" value="Tyr_Pase_dom"/>
</dbReference>
<comment type="caution">
    <text evidence="3">The sequence shown here is derived from an EMBL/GenBank/DDBJ whole genome shotgun (WGS) entry which is preliminary data.</text>
</comment>
<dbReference type="InterPro" id="IPR000242">
    <property type="entry name" value="PTP_cat"/>
</dbReference>
<dbReference type="InterPro" id="IPR052782">
    <property type="entry name" value="Oocyte-zygote_transition_reg"/>
</dbReference>
<accession>A0AA36DIH5</accession>
<dbReference type="InterPro" id="IPR029021">
    <property type="entry name" value="Prot-tyrosine_phosphatase-like"/>
</dbReference>
<dbReference type="PANTHER" id="PTHR46163">
    <property type="entry name" value="TYROSINE-PROTEIN PHOSPHATASE-RELATED"/>
    <property type="match status" value="1"/>
</dbReference>
<feature type="non-terminal residue" evidence="3">
    <location>
        <position position="346"/>
    </location>
</feature>
<reference evidence="3" key="1">
    <citation type="submission" date="2023-06" db="EMBL/GenBank/DDBJ databases">
        <authorList>
            <person name="Delattre M."/>
        </authorList>
    </citation>
    <scope>NUCLEOTIDE SEQUENCE</scope>
    <source>
        <strain evidence="3">AF72</strain>
    </source>
</reference>
<dbReference type="SMART" id="SM00404">
    <property type="entry name" value="PTPc_motif"/>
    <property type="match status" value="1"/>
</dbReference>
<dbReference type="PROSITE" id="PS50056">
    <property type="entry name" value="TYR_PHOSPHATASE_2"/>
    <property type="match status" value="1"/>
</dbReference>
<feature type="domain" description="Tyrosine specific protein phosphatases" evidence="2">
    <location>
        <begin position="236"/>
        <end position="299"/>
    </location>
</feature>
<dbReference type="SMART" id="SM00194">
    <property type="entry name" value="PTPc"/>
    <property type="match status" value="1"/>
</dbReference>
<dbReference type="GO" id="GO:0004725">
    <property type="term" value="F:protein tyrosine phosphatase activity"/>
    <property type="evidence" value="ECO:0007669"/>
    <property type="project" value="InterPro"/>
</dbReference>
<feature type="domain" description="Tyrosine-protein phosphatase" evidence="1">
    <location>
        <begin position="89"/>
        <end position="308"/>
    </location>
</feature>
<gene>
    <name evidence="3" type="ORF">MSPICULIGERA_LOCUS24946</name>
</gene>
<proteinExistence type="predicted"/>
<dbReference type="Gene3D" id="3.90.190.10">
    <property type="entry name" value="Protein tyrosine phosphatase superfamily"/>
    <property type="match status" value="2"/>
</dbReference>
<evidence type="ECO:0000259" key="2">
    <source>
        <dbReference type="PROSITE" id="PS50056"/>
    </source>
</evidence>
<protein>
    <recommendedName>
        <fullName evidence="5">Tyrosine-protein phosphatase domain-containing protein</fullName>
    </recommendedName>
</protein>
<keyword evidence="4" id="KW-1185">Reference proteome</keyword>
<evidence type="ECO:0000313" key="4">
    <source>
        <dbReference type="Proteomes" id="UP001177023"/>
    </source>
</evidence>